<dbReference type="PANTHER" id="PTHR42756">
    <property type="entry name" value="TRANSCRIPTIONAL REGULATOR, MARR"/>
    <property type="match status" value="1"/>
</dbReference>
<dbReference type="NCBIfam" id="NF002926">
    <property type="entry name" value="PRK03573.1"/>
    <property type="match status" value="1"/>
</dbReference>
<dbReference type="PROSITE" id="PS01117">
    <property type="entry name" value="HTH_MARR_1"/>
    <property type="match status" value="1"/>
</dbReference>
<dbReference type="InterPro" id="IPR036390">
    <property type="entry name" value="WH_DNA-bd_sf"/>
</dbReference>
<evidence type="ECO:0000256" key="3">
    <source>
        <dbReference type="ARBA" id="ARBA00023163"/>
    </source>
</evidence>
<keyword evidence="1" id="KW-0805">Transcription regulation</keyword>
<evidence type="ECO:0000256" key="1">
    <source>
        <dbReference type="ARBA" id="ARBA00023015"/>
    </source>
</evidence>
<dbReference type="RefSeq" id="WP_344958225.1">
    <property type="nucleotide sequence ID" value="NZ_BAABCX010000003.1"/>
</dbReference>
<sequence>MNTLGMTLAYIVRQWRWVNDERLKPLGLTQSRWITLYHLRLKDGVLQTQLARCVGVENPTLVRTLDGLEAAGLIERRPCPDDRRAKTVHLTEQATPLLVQMEKVLDDSRQQILTGLSEQDLQHFSRVMEQIKDNLQHISGHSHLSS</sequence>
<evidence type="ECO:0000313" key="6">
    <source>
        <dbReference type="Proteomes" id="UP001500795"/>
    </source>
</evidence>
<name>A0ABP6W0U8_9GAMM</name>
<dbReference type="PRINTS" id="PR00598">
    <property type="entry name" value="HTHMARR"/>
</dbReference>
<gene>
    <name evidence="5" type="ORF">GCM10022394_23570</name>
</gene>
<evidence type="ECO:0000259" key="4">
    <source>
        <dbReference type="PROSITE" id="PS50995"/>
    </source>
</evidence>
<dbReference type="SUPFAM" id="SSF46785">
    <property type="entry name" value="Winged helix' DNA-binding domain"/>
    <property type="match status" value="1"/>
</dbReference>
<dbReference type="InterPro" id="IPR000835">
    <property type="entry name" value="HTH_MarR-typ"/>
</dbReference>
<comment type="caution">
    <text evidence="5">The sequence shown here is derived from an EMBL/GenBank/DDBJ whole genome shotgun (WGS) entry which is preliminary data.</text>
</comment>
<dbReference type="PROSITE" id="PS50995">
    <property type="entry name" value="HTH_MARR_2"/>
    <property type="match status" value="1"/>
</dbReference>
<dbReference type="EMBL" id="BAABCX010000003">
    <property type="protein sequence ID" value="GAA3542914.1"/>
    <property type="molecule type" value="Genomic_DNA"/>
</dbReference>
<dbReference type="Pfam" id="PF12802">
    <property type="entry name" value="MarR_2"/>
    <property type="match status" value="1"/>
</dbReference>
<keyword evidence="6" id="KW-1185">Reference proteome</keyword>
<evidence type="ECO:0000313" key="5">
    <source>
        <dbReference type="EMBL" id="GAA3542914.1"/>
    </source>
</evidence>
<dbReference type="InterPro" id="IPR036388">
    <property type="entry name" value="WH-like_DNA-bd_sf"/>
</dbReference>
<dbReference type="PANTHER" id="PTHR42756:SF1">
    <property type="entry name" value="TRANSCRIPTIONAL REPRESSOR OF EMRAB OPERON"/>
    <property type="match status" value="1"/>
</dbReference>
<accession>A0ABP6W0U8</accession>
<keyword evidence="2" id="KW-0238">DNA-binding</keyword>
<feature type="domain" description="HTH marR-type" evidence="4">
    <location>
        <begin position="1"/>
        <end position="133"/>
    </location>
</feature>
<dbReference type="InterPro" id="IPR023187">
    <property type="entry name" value="Tscrpt_reg_MarR-type_CS"/>
</dbReference>
<reference evidence="6" key="1">
    <citation type="journal article" date="2019" name="Int. J. Syst. Evol. Microbiol.">
        <title>The Global Catalogue of Microorganisms (GCM) 10K type strain sequencing project: providing services to taxonomists for standard genome sequencing and annotation.</title>
        <authorList>
            <consortium name="The Broad Institute Genomics Platform"/>
            <consortium name="The Broad Institute Genome Sequencing Center for Infectious Disease"/>
            <person name="Wu L."/>
            <person name="Ma J."/>
        </authorList>
    </citation>
    <scope>NUCLEOTIDE SEQUENCE [LARGE SCALE GENOMIC DNA]</scope>
    <source>
        <strain evidence="6">JCM 17110</strain>
    </source>
</reference>
<evidence type="ECO:0000256" key="2">
    <source>
        <dbReference type="ARBA" id="ARBA00023125"/>
    </source>
</evidence>
<protein>
    <submittedName>
        <fullName evidence="5">MarR family transcriptional regulator</fullName>
    </submittedName>
</protein>
<organism evidence="5 6">
    <name type="scientific">Zobellella aerophila</name>
    <dbReference type="NCBI Taxonomy" id="870480"/>
    <lineage>
        <taxon>Bacteria</taxon>
        <taxon>Pseudomonadati</taxon>
        <taxon>Pseudomonadota</taxon>
        <taxon>Gammaproteobacteria</taxon>
        <taxon>Aeromonadales</taxon>
        <taxon>Aeromonadaceae</taxon>
        <taxon>Zobellella</taxon>
    </lineage>
</organism>
<keyword evidence="3" id="KW-0804">Transcription</keyword>
<dbReference type="SMART" id="SM00347">
    <property type="entry name" value="HTH_MARR"/>
    <property type="match status" value="1"/>
</dbReference>
<dbReference type="Proteomes" id="UP001500795">
    <property type="component" value="Unassembled WGS sequence"/>
</dbReference>
<dbReference type="Gene3D" id="1.10.10.10">
    <property type="entry name" value="Winged helix-like DNA-binding domain superfamily/Winged helix DNA-binding domain"/>
    <property type="match status" value="1"/>
</dbReference>
<proteinExistence type="predicted"/>